<organism evidence="1">
    <name type="scientific">Salmonella enterica</name>
    <name type="common">Salmonella choleraesuis</name>
    <dbReference type="NCBI Taxonomy" id="28901"/>
    <lineage>
        <taxon>Bacteria</taxon>
        <taxon>Pseudomonadati</taxon>
        <taxon>Pseudomonadota</taxon>
        <taxon>Gammaproteobacteria</taxon>
        <taxon>Enterobacterales</taxon>
        <taxon>Enterobacteriaceae</taxon>
        <taxon>Salmonella</taxon>
    </lineage>
</organism>
<dbReference type="EMBL" id="AAGPWX010000036">
    <property type="protein sequence ID" value="EBQ7136940.1"/>
    <property type="molecule type" value="Genomic_DNA"/>
</dbReference>
<reference evidence="1" key="1">
    <citation type="submission" date="2018-07" db="EMBL/GenBank/DDBJ databases">
        <authorList>
            <consortium name="GenomeTrakr network: Whole genome sequencing for foodborne pathogen traceback"/>
        </authorList>
    </citation>
    <scope>NUCLEOTIDE SEQUENCE [LARGE SCALE GENOMIC DNA]</scope>
    <source>
        <strain evidence="1">CFSAN036024</strain>
    </source>
</reference>
<evidence type="ECO:0000313" key="1">
    <source>
        <dbReference type="EMBL" id="EBQ7136940.1"/>
    </source>
</evidence>
<comment type="caution">
    <text evidence="1">The sequence shown here is derived from an EMBL/GenBank/DDBJ whole genome shotgun (WGS) entry which is preliminary data.</text>
</comment>
<name>A0A5U5W2J9_SALER</name>
<protein>
    <submittedName>
        <fullName evidence="1">Uncharacterized protein</fullName>
    </submittedName>
</protein>
<dbReference type="InterPro" id="IPR036397">
    <property type="entry name" value="RNaseH_sf"/>
</dbReference>
<dbReference type="GO" id="GO:0003676">
    <property type="term" value="F:nucleic acid binding"/>
    <property type="evidence" value="ECO:0007669"/>
    <property type="project" value="InterPro"/>
</dbReference>
<dbReference type="AlphaFoldDB" id="A0A5U5W2J9"/>
<dbReference type="Proteomes" id="UP000839918">
    <property type="component" value="Unassembled WGS sequence"/>
</dbReference>
<sequence length="90" mass="9836">MSKTIRVVGVDPSMSNFGLAIGTLDLETDKLDIHGLTLVETKAGGNKKTVRVNSDDLRRANEIWRTAKPIIEQAHMVFCELPVGSQSSRA</sequence>
<feature type="non-terminal residue" evidence="1">
    <location>
        <position position="90"/>
    </location>
</feature>
<proteinExistence type="predicted"/>
<gene>
    <name evidence="1" type="ORF">AIY46_23800</name>
</gene>
<dbReference type="Gene3D" id="3.30.420.10">
    <property type="entry name" value="Ribonuclease H-like superfamily/Ribonuclease H"/>
    <property type="match status" value="1"/>
</dbReference>
<accession>A0A5U5W2J9</accession>